<sequence length="105" mass="12394">MKMIIPVQEQKNPKKFQKVSIFFGGFLKLCKVFNLGFSKGRKSKLKAHKMKKMVMKKELCVITPISGFFIFVFSLFMQLHDCFVTFTIWVSLKMLKFCFFCLFVL</sequence>
<dbReference type="EMBL" id="GEDG01011527">
    <property type="protein sequence ID" value="JAP27103.1"/>
    <property type="molecule type" value="Transcribed_RNA"/>
</dbReference>
<feature type="transmembrane region" description="Helical" evidence="1">
    <location>
        <begin position="59"/>
        <end position="77"/>
    </location>
</feature>
<keyword evidence="1" id="KW-1133">Transmembrane helix</keyword>
<dbReference type="AlphaFoldDB" id="A0A0V0I3D0"/>
<name>A0A0V0I3D0_SOLCH</name>
<organism evidence="2">
    <name type="scientific">Solanum chacoense</name>
    <name type="common">Chaco potato</name>
    <dbReference type="NCBI Taxonomy" id="4108"/>
    <lineage>
        <taxon>Eukaryota</taxon>
        <taxon>Viridiplantae</taxon>
        <taxon>Streptophyta</taxon>
        <taxon>Embryophyta</taxon>
        <taxon>Tracheophyta</taxon>
        <taxon>Spermatophyta</taxon>
        <taxon>Magnoliopsida</taxon>
        <taxon>eudicotyledons</taxon>
        <taxon>Gunneridae</taxon>
        <taxon>Pentapetalae</taxon>
        <taxon>asterids</taxon>
        <taxon>lamiids</taxon>
        <taxon>Solanales</taxon>
        <taxon>Solanaceae</taxon>
        <taxon>Solanoideae</taxon>
        <taxon>Solaneae</taxon>
        <taxon>Solanum</taxon>
    </lineage>
</organism>
<feature type="transmembrane region" description="Helical" evidence="1">
    <location>
        <begin position="20"/>
        <end position="38"/>
    </location>
</feature>
<reference evidence="2" key="1">
    <citation type="submission" date="2015-12" db="EMBL/GenBank/DDBJ databases">
        <title>Gene expression during late stages of embryo sac development: a critical building block for successful pollen-pistil interactions.</title>
        <authorList>
            <person name="Liu Y."/>
            <person name="Joly V."/>
            <person name="Sabar M."/>
            <person name="Matton D.P."/>
        </authorList>
    </citation>
    <scope>NUCLEOTIDE SEQUENCE</scope>
</reference>
<keyword evidence="1" id="KW-0472">Membrane</keyword>
<keyword evidence="1" id="KW-0812">Transmembrane</keyword>
<evidence type="ECO:0000313" key="2">
    <source>
        <dbReference type="EMBL" id="JAP27103.1"/>
    </source>
</evidence>
<proteinExistence type="predicted"/>
<accession>A0A0V0I3D0</accession>
<protein>
    <submittedName>
        <fullName evidence="2">Putative ovule protein</fullName>
    </submittedName>
</protein>
<feature type="transmembrane region" description="Helical" evidence="1">
    <location>
        <begin position="83"/>
        <end position="104"/>
    </location>
</feature>
<evidence type="ECO:0000256" key="1">
    <source>
        <dbReference type="SAM" id="Phobius"/>
    </source>
</evidence>